<dbReference type="GO" id="GO:0008270">
    <property type="term" value="F:zinc ion binding"/>
    <property type="evidence" value="ECO:0007669"/>
    <property type="project" value="UniProtKB-KW"/>
</dbReference>
<evidence type="ECO:0000256" key="1">
    <source>
        <dbReference type="ARBA" id="ARBA00000900"/>
    </source>
</evidence>
<dbReference type="InterPro" id="IPR001841">
    <property type="entry name" value="Znf_RING"/>
</dbReference>
<evidence type="ECO:0000256" key="3">
    <source>
        <dbReference type="ARBA" id="ARBA00009119"/>
    </source>
</evidence>
<dbReference type="PROSITE" id="PS50089">
    <property type="entry name" value="ZF_RING_2"/>
    <property type="match status" value="1"/>
</dbReference>
<keyword evidence="7 11" id="KW-0863">Zinc-finger</keyword>
<dbReference type="PANTHER" id="PTHR46632:SF36">
    <property type="entry name" value="SIAH-TYPE DOMAIN-CONTAINING PROTEIN"/>
    <property type="match status" value="1"/>
</dbReference>
<dbReference type="PANTHER" id="PTHR46632">
    <property type="entry name" value="E3 UBIQUITIN-PROTEIN LIGASE SINA-LIKE 4"/>
    <property type="match status" value="1"/>
</dbReference>
<dbReference type="Proteomes" id="UP001497457">
    <property type="component" value="Chromosome 17b"/>
</dbReference>
<protein>
    <recommendedName>
        <fullName evidence="4">RING-type E3 ubiquitin transferase</fullName>
        <ecNumber evidence="4">2.3.2.27</ecNumber>
    </recommendedName>
</protein>
<feature type="region of interest" description="Disordered" evidence="12">
    <location>
        <begin position="1"/>
        <end position="60"/>
    </location>
</feature>
<evidence type="ECO:0000313" key="15">
    <source>
        <dbReference type="EMBL" id="CAL4951168.1"/>
    </source>
</evidence>
<evidence type="ECO:0000256" key="5">
    <source>
        <dbReference type="ARBA" id="ARBA00022679"/>
    </source>
</evidence>
<feature type="compositionally biased region" description="Gly residues" evidence="12">
    <location>
        <begin position="41"/>
        <end position="59"/>
    </location>
</feature>
<dbReference type="GO" id="GO:0061630">
    <property type="term" value="F:ubiquitin protein ligase activity"/>
    <property type="evidence" value="ECO:0007669"/>
    <property type="project" value="UniProtKB-EC"/>
</dbReference>
<evidence type="ECO:0000256" key="11">
    <source>
        <dbReference type="PROSITE-ProRule" id="PRU00455"/>
    </source>
</evidence>
<reference evidence="15 16" key="2">
    <citation type="submission" date="2024-10" db="EMBL/GenBank/DDBJ databases">
        <authorList>
            <person name="Ryan C."/>
        </authorList>
    </citation>
    <scope>NUCLEOTIDE SEQUENCE [LARGE SCALE GENOMIC DNA]</scope>
</reference>
<comment type="similarity">
    <text evidence="3">Belongs to the SINA (Seven in absentia) family.</text>
</comment>
<dbReference type="InterPro" id="IPR044286">
    <property type="entry name" value="SINL_plant"/>
</dbReference>
<evidence type="ECO:0000256" key="4">
    <source>
        <dbReference type="ARBA" id="ARBA00012483"/>
    </source>
</evidence>
<dbReference type="CDD" id="cd16571">
    <property type="entry name" value="RING-HC_SIAHs"/>
    <property type="match status" value="1"/>
</dbReference>
<dbReference type="Pfam" id="PF21361">
    <property type="entry name" value="Sina_ZnF"/>
    <property type="match status" value="1"/>
</dbReference>
<keyword evidence="5" id="KW-0808">Transferase</keyword>
<dbReference type="InterPro" id="IPR049548">
    <property type="entry name" value="Sina-like_RING"/>
</dbReference>
<dbReference type="Pfam" id="PF21362">
    <property type="entry name" value="Sina_RING"/>
    <property type="match status" value="1"/>
</dbReference>
<dbReference type="PROSITE" id="PS51081">
    <property type="entry name" value="ZF_SIAH"/>
    <property type="match status" value="1"/>
</dbReference>
<evidence type="ECO:0000256" key="6">
    <source>
        <dbReference type="ARBA" id="ARBA00022723"/>
    </source>
</evidence>
<name>A0ABC8YZ71_9POAL</name>
<evidence type="ECO:0000259" key="13">
    <source>
        <dbReference type="PROSITE" id="PS50089"/>
    </source>
</evidence>
<evidence type="ECO:0000313" key="16">
    <source>
        <dbReference type="Proteomes" id="UP001497457"/>
    </source>
</evidence>
<comment type="pathway">
    <text evidence="2">Protein modification; protein ubiquitination.</text>
</comment>
<keyword evidence="8" id="KW-0833">Ubl conjugation pathway</keyword>
<keyword evidence="16" id="KW-1185">Reference proteome</keyword>
<dbReference type="AlphaFoldDB" id="A0ABC8YZ71"/>
<evidence type="ECO:0000256" key="8">
    <source>
        <dbReference type="ARBA" id="ARBA00022786"/>
    </source>
</evidence>
<evidence type="ECO:0000256" key="12">
    <source>
        <dbReference type="SAM" id="MobiDB-lite"/>
    </source>
</evidence>
<keyword evidence="6" id="KW-0479">Metal-binding</keyword>
<evidence type="ECO:0000256" key="9">
    <source>
        <dbReference type="ARBA" id="ARBA00022833"/>
    </source>
</evidence>
<feature type="domain" description="RING-type" evidence="13">
    <location>
        <begin position="81"/>
        <end position="116"/>
    </location>
</feature>
<comment type="function">
    <text evidence="10">E3 ubiquitin-protein ligase that mediates ubiquitination and subsequent proteasomal degradation of target proteins. E3 ubiquitin ligases accept ubiquitin from an E2 ubiquitin-conjugating enzyme in the form of a thioester and then directly transfers the ubiquitin to targeted substrates. It probably triggers the ubiquitin-mediated degradation of different substrates.</text>
</comment>
<dbReference type="EC" id="2.3.2.27" evidence="4"/>
<reference evidence="16" key="1">
    <citation type="submission" date="2024-06" db="EMBL/GenBank/DDBJ databases">
        <authorList>
            <person name="Ryan C."/>
        </authorList>
    </citation>
    <scope>NUCLEOTIDE SEQUENCE [LARGE SCALE GENOMIC DNA]</scope>
</reference>
<dbReference type="InterPro" id="IPR013083">
    <property type="entry name" value="Znf_RING/FYVE/PHD"/>
</dbReference>
<keyword evidence="9" id="KW-0862">Zinc</keyword>
<feature type="domain" description="SIAH-type" evidence="14">
    <location>
        <begin position="134"/>
        <end position="192"/>
    </location>
</feature>
<dbReference type="EMBL" id="OZ075127">
    <property type="protein sequence ID" value="CAL4951168.1"/>
    <property type="molecule type" value="Genomic_DNA"/>
</dbReference>
<feature type="compositionally biased region" description="Basic residues" evidence="12">
    <location>
        <begin position="26"/>
        <end position="35"/>
    </location>
</feature>
<organism evidence="15 16">
    <name type="scientific">Urochloa decumbens</name>
    <dbReference type="NCBI Taxonomy" id="240449"/>
    <lineage>
        <taxon>Eukaryota</taxon>
        <taxon>Viridiplantae</taxon>
        <taxon>Streptophyta</taxon>
        <taxon>Embryophyta</taxon>
        <taxon>Tracheophyta</taxon>
        <taxon>Spermatophyta</taxon>
        <taxon>Magnoliopsida</taxon>
        <taxon>Liliopsida</taxon>
        <taxon>Poales</taxon>
        <taxon>Poaceae</taxon>
        <taxon>PACMAD clade</taxon>
        <taxon>Panicoideae</taxon>
        <taxon>Panicodae</taxon>
        <taxon>Paniceae</taxon>
        <taxon>Melinidinae</taxon>
        <taxon>Urochloa</taxon>
    </lineage>
</organism>
<evidence type="ECO:0000256" key="2">
    <source>
        <dbReference type="ARBA" id="ARBA00004906"/>
    </source>
</evidence>
<sequence length="323" mass="35409">MRPRRQKRSLSTAEEGDEAIPASPRSGKRGQKRRVQMGEEAVGGGGGGANVGGGGGGQAAGEVGTQDGEILVKMESRVLDCTICCEPVRPPIYQCEVGHAICFVCRGKLSNKCPICCRGIGFCRCFALEQVVDTAKVPCSNANYGCEQFILYYLKEKHEKTCLHAPCFCPEDGCSFKGSTGSLLNHFVIEHKWSLTKFQYNKAQRISIPRHHRFTLLVGEDQSIFLVVNTFANIGNALAAVCIRSHESSGPRYSCKISAIHRAESDKGRYVFQMDPHVTSSSLQEGVKLGRFFLLVPPMLVDESTNELTINICFEKIICAVNH</sequence>
<dbReference type="InterPro" id="IPR013010">
    <property type="entry name" value="Znf_SIAH"/>
</dbReference>
<evidence type="ECO:0000256" key="7">
    <source>
        <dbReference type="ARBA" id="ARBA00022771"/>
    </source>
</evidence>
<evidence type="ECO:0000256" key="10">
    <source>
        <dbReference type="ARBA" id="ARBA00024004"/>
    </source>
</evidence>
<dbReference type="Gene3D" id="3.30.40.10">
    <property type="entry name" value="Zinc/RING finger domain, C3HC4 (zinc finger)"/>
    <property type="match status" value="1"/>
</dbReference>
<evidence type="ECO:0000259" key="14">
    <source>
        <dbReference type="PROSITE" id="PS51081"/>
    </source>
</evidence>
<gene>
    <name evidence="15" type="ORF">URODEC1_LOCUS38785</name>
</gene>
<proteinExistence type="inferred from homology"/>
<comment type="catalytic activity">
    <reaction evidence="1">
        <text>S-ubiquitinyl-[E2 ubiquitin-conjugating enzyme]-L-cysteine + [acceptor protein]-L-lysine = [E2 ubiquitin-conjugating enzyme]-L-cysteine + N(6)-ubiquitinyl-[acceptor protein]-L-lysine.</text>
        <dbReference type="EC" id="2.3.2.27"/>
    </reaction>
</comment>
<accession>A0ABC8YZ71</accession>
<dbReference type="SUPFAM" id="SSF49599">
    <property type="entry name" value="TRAF domain-like"/>
    <property type="match status" value="1"/>
</dbReference>